<feature type="transmembrane region" description="Helical" evidence="2">
    <location>
        <begin position="286"/>
        <end position="309"/>
    </location>
</feature>
<proteinExistence type="predicted"/>
<dbReference type="GO" id="GO:0020037">
    <property type="term" value="F:heme binding"/>
    <property type="evidence" value="ECO:0007669"/>
    <property type="project" value="InterPro"/>
</dbReference>
<dbReference type="PROSITE" id="PS50855">
    <property type="entry name" value="COX1"/>
    <property type="match status" value="1"/>
</dbReference>
<feature type="transmembrane region" description="Helical" evidence="2">
    <location>
        <begin position="130"/>
        <end position="153"/>
    </location>
</feature>
<dbReference type="AlphaFoldDB" id="A0A327VSR6"/>
<keyword evidence="2" id="KW-0472">Membrane</keyword>
<evidence type="ECO:0000259" key="3">
    <source>
        <dbReference type="PROSITE" id="PS50855"/>
    </source>
</evidence>
<protein>
    <submittedName>
        <fullName evidence="4">Cytochrome c oxidase subunit 1</fullName>
    </submittedName>
</protein>
<dbReference type="OrthoDB" id="9764568at2"/>
<dbReference type="InterPro" id="IPR000883">
    <property type="entry name" value="Cyt_C_Oxase_1"/>
</dbReference>
<dbReference type="GO" id="GO:0016020">
    <property type="term" value="C:membrane"/>
    <property type="evidence" value="ECO:0007669"/>
    <property type="project" value="InterPro"/>
</dbReference>
<dbReference type="Pfam" id="PF00115">
    <property type="entry name" value="COX1"/>
    <property type="match status" value="1"/>
</dbReference>
<keyword evidence="5" id="KW-1185">Reference proteome</keyword>
<keyword evidence="2" id="KW-1133">Transmembrane helix</keyword>
<feature type="transmembrane region" description="Helical" evidence="2">
    <location>
        <begin position="373"/>
        <end position="393"/>
    </location>
</feature>
<keyword evidence="1" id="KW-0813">Transport</keyword>
<name>A0A327VSR6_9BACT</name>
<dbReference type="RefSeq" id="WP_111594180.1">
    <property type="nucleotide sequence ID" value="NZ_QLMA01000007.1"/>
</dbReference>
<feature type="transmembrane region" description="Helical" evidence="2">
    <location>
        <begin position="516"/>
        <end position="533"/>
    </location>
</feature>
<feature type="transmembrane region" description="Helical" evidence="2">
    <location>
        <begin position="213"/>
        <end position="236"/>
    </location>
</feature>
<dbReference type="PRINTS" id="PR01165">
    <property type="entry name" value="CYCOXIDASEI"/>
</dbReference>
<dbReference type="EMBL" id="QLMA01000007">
    <property type="protein sequence ID" value="RAJ77606.1"/>
    <property type="molecule type" value="Genomic_DNA"/>
</dbReference>
<dbReference type="PANTHER" id="PTHR10422:SF40">
    <property type="entry name" value="CYTOCHROME C OXIDASE SUBUNIT I"/>
    <property type="match status" value="1"/>
</dbReference>
<comment type="caution">
    <text evidence="4">The sequence shown here is derived from an EMBL/GenBank/DDBJ whole genome shotgun (WGS) entry which is preliminary data.</text>
</comment>
<feature type="transmembrane region" description="Helical" evidence="2">
    <location>
        <begin position="248"/>
        <end position="266"/>
    </location>
</feature>
<feature type="transmembrane region" description="Helical" evidence="2">
    <location>
        <begin position="405"/>
        <end position="430"/>
    </location>
</feature>
<dbReference type="InterPro" id="IPR023616">
    <property type="entry name" value="Cyt_c_oxase-like_su1_dom"/>
</dbReference>
<feature type="transmembrane region" description="Helical" evidence="2">
    <location>
        <begin position="165"/>
        <end position="193"/>
    </location>
</feature>
<feature type="transmembrane region" description="Helical" evidence="2">
    <location>
        <begin position="454"/>
        <end position="479"/>
    </location>
</feature>
<feature type="transmembrane region" description="Helical" evidence="2">
    <location>
        <begin position="330"/>
        <end position="353"/>
    </location>
</feature>
<evidence type="ECO:0000256" key="2">
    <source>
        <dbReference type="SAM" id="Phobius"/>
    </source>
</evidence>
<dbReference type="SUPFAM" id="SSF81442">
    <property type="entry name" value="Cytochrome c oxidase subunit I-like"/>
    <property type="match status" value="1"/>
</dbReference>
<evidence type="ECO:0000313" key="4">
    <source>
        <dbReference type="EMBL" id="RAJ77606.1"/>
    </source>
</evidence>
<keyword evidence="1" id="KW-0249">Electron transport</keyword>
<dbReference type="GO" id="GO:0009060">
    <property type="term" value="P:aerobic respiration"/>
    <property type="evidence" value="ECO:0007669"/>
    <property type="project" value="InterPro"/>
</dbReference>
<dbReference type="PANTHER" id="PTHR10422">
    <property type="entry name" value="CYTOCHROME C OXIDASE SUBUNIT 1"/>
    <property type="match status" value="1"/>
</dbReference>
<reference evidence="4 5" key="1">
    <citation type="submission" date="2018-06" db="EMBL/GenBank/DDBJ databases">
        <title>Genomic Encyclopedia of Archaeal and Bacterial Type Strains, Phase II (KMG-II): from individual species to whole genera.</title>
        <authorList>
            <person name="Goeker M."/>
        </authorList>
    </citation>
    <scope>NUCLEOTIDE SEQUENCE [LARGE SCALE GENOMIC DNA]</scope>
    <source>
        <strain evidence="4 5">DSM 29821</strain>
    </source>
</reference>
<dbReference type="Proteomes" id="UP000249819">
    <property type="component" value="Unassembled WGS sequence"/>
</dbReference>
<keyword evidence="1" id="KW-0679">Respiratory chain</keyword>
<sequence>MQVSRFLRNTILIELFVPILLLTIGIYHGLMQVVYRSGVIHRAAVAKLDYYQGLTLHGVINAIVLTTFFAVAFGHATVAFCLKKEPNRKATALSMWLMLIGTVMAAAAMLSGKASVLYTFYPPLKAHPAFYLGTALLLVGSWVAFFDWVAIYIQWKKENKTTNTPLAIIGTLVNFTIWFVCTLAVAYEVLILLVPWSMGWTAGVNVPLARTLFWFFGHALVYFWLLPSYIMFYTMLPKLAGGKLYSANAGRVAFFIFLLLSIPIGVHHQFGDPSIGRGIKLTQSILTFGVALPSFITAFTIAASLEYAARLRGAKGLYSWIWKLPFFRKDVFLFGYLINGLILFIFGGLTGLINASYSLNNVVHNTSFIPGHFHLTVAGPVFLAILGMSIFMVSQLTGKKIFLPAINTIVPYLWTVGVLIFSVGLMWGGLMGEPRRTNMGLTYLNPASEQFHPYWVISSMLGLAGGGIMFVAGLLYFIVFFGTFFSKRTAAPVIDFPVSETLHEEKRIPIFDTFKPWLAMMGIIIFLSYLPAISDALNNTGKKAPPYLPTDPTPVTTK</sequence>
<feature type="transmembrane region" description="Helical" evidence="2">
    <location>
        <begin position="93"/>
        <end position="110"/>
    </location>
</feature>
<evidence type="ECO:0000313" key="5">
    <source>
        <dbReference type="Proteomes" id="UP000249819"/>
    </source>
</evidence>
<dbReference type="GO" id="GO:0004129">
    <property type="term" value="F:cytochrome-c oxidase activity"/>
    <property type="evidence" value="ECO:0007669"/>
    <property type="project" value="InterPro"/>
</dbReference>
<feature type="transmembrane region" description="Helical" evidence="2">
    <location>
        <begin position="12"/>
        <end position="35"/>
    </location>
</feature>
<feature type="transmembrane region" description="Helical" evidence="2">
    <location>
        <begin position="55"/>
        <end position="81"/>
    </location>
</feature>
<organism evidence="4 5">
    <name type="scientific">Chitinophaga dinghuensis</name>
    <dbReference type="NCBI Taxonomy" id="1539050"/>
    <lineage>
        <taxon>Bacteria</taxon>
        <taxon>Pseudomonadati</taxon>
        <taxon>Bacteroidota</taxon>
        <taxon>Chitinophagia</taxon>
        <taxon>Chitinophagales</taxon>
        <taxon>Chitinophagaceae</taxon>
        <taxon>Chitinophaga</taxon>
    </lineage>
</organism>
<keyword evidence="2" id="KW-0812">Transmembrane</keyword>
<evidence type="ECO:0000256" key="1">
    <source>
        <dbReference type="ARBA" id="ARBA00022660"/>
    </source>
</evidence>
<dbReference type="InterPro" id="IPR036927">
    <property type="entry name" value="Cyt_c_oxase-like_su1_sf"/>
</dbReference>
<gene>
    <name evidence="4" type="ORF">CLV59_107374</name>
</gene>
<accession>A0A327VSR6</accession>
<dbReference type="Gene3D" id="1.20.210.10">
    <property type="entry name" value="Cytochrome c oxidase-like, subunit I domain"/>
    <property type="match status" value="1"/>
</dbReference>
<feature type="domain" description="Cytochrome oxidase subunit I profile" evidence="3">
    <location>
        <begin position="2"/>
        <end position="522"/>
    </location>
</feature>